<dbReference type="HOGENOM" id="CLU_982464_0_0_9"/>
<dbReference type="OrthoDB" id="1739358at2"/>
<evidence type="ECO:0000256" key="1">
    <source>
        <dbReference type="SAM" id="Phobius"/>
    </source>
</evidence>
<name>B8I6N8_RUMCH</name>
<proteinExistence type="predicted"/>
<keyword evidence="1" id="KW-0812">Transmembrane</keyword>
<organism evidence="2 3">
    <name type="scientific">Ruminiclostridium cellulolyticum (strain ATCC 35319 / DSM 5812 / JCM 6584 / H10)</name>
    <name type="common">Clostridium cellulolyticum</name>
    <dbReference type="NCBI Taxonomy" id="394503"/>
    <lineage>
        <taxon>Bacteria</taxon>
        <taxon>Bacillati</taxon>
        <taxon>Bacillota</taxon>
        <taxon>Clostridia</taxon>
        <taxon>Eubacteriales</taxon>
        <taxon>Oscillospiraceae</taxon>
        <taxon>Ruminiclostridium</taxon>
    </lineage>
</organism>
<sequence precursor="true">MKNKKLFISISYVVLLSLLIAGAILLSKPSKSNISPKNLLTEDNFNNGILAYKSEINRKEDIKILNNPQNVDLQASLIENMNGEVTINISYKIDEKKLSRTIDTSMIPEIRNLLRFREKYKKGYLIDKISVNNKAQRLYFYVRGKEDNRLTQTWLYTYNLKTANVDKLYYDTGDFSEFYFSPDGKYNAFAYRNNSEKQMEGQKNKVVIIRCDDNKIILNGDKDINGKPIGQNSGLYIYRYDFQKWENTENCLLKQISEIKDGSHKIQEQKIYYNVVENKVKAR</sequence>
<dbReference type="eggNOG" id="ENOG5033QIJ">
    <property type="taxonomic scope" value="Bacteria"/>
</dbReference>
<dbReference type="KEGG" id="cce:Ccel_0548"/>
<keyword evidence="1" id="KW-0472">Membrane</keyword>
<accession>B8I6N8</accession>
<gene>
    <name evidence="2" type="ordered locus">Ccel_0548</name>
</gene>
<dbReference type="AlphaFoldDB" id="B8I6N8"/>
<dbReference type="Proteomes" id="UP000001349">
    <property type="component" value="Chromosome"/>
</dbReference>
<evidence type="ECO:0000313" key="3">
    <source>
        <dbReference type="Proteomes" id="UP000001349"/>
    </source>
</evidence>
<dbReference type="SMR" id="B8I6N8"/>
<dbReference type="STRING" id="394503.Ccel_0548"/>
<feature type="transmembrane region" description="Helical" evidence="1">
    <location>
        <begin position="6"/>
        <end position="27"/>
    </location>
</feature>
<keyword evidence="3" id="KW-1185">Reference proteome</keyword>
<dbReference type="EMBL" id="CP001348">
    <property type="protein sequence ID" value="ACL74930.1"/>
    <property type="molecule type" value="Genomic_DNA"/>
</dbReference>
<protein>
    <submittedName>
        <fullName evidence="2">Uncharacterized protein</fullName>
    </submittedName>
</protein>
<keyword evidence="1" id="KW-1133">Transmembrane helix</keyword>
<evidence type="ECO:0000313" key="2">
    <source>
        <dbReference type="EMBL" id="ACL74930.1"/>
    </source>
</evidence>
<dbReference type="RefSeq" id="WP_015924102.1">
    <property type="nucleotide sequence ID" value="NC_011898.1"/>
</dbReference>
<reference evidence="2 3" key="1">
    <citation type="submission" date="2009-01" db="EMBL/GenBank/DDBJ databases">
        <title>Complete sequence of Clostridium cellulolyticum H10.</title>
        <authorList>
            <consortium name="US DOE Joint Genome Institute"/>
            <person name="Lucas S."/>
            <person name="Copeland A."/>
            <person name="Lapidus A."/>
            <person name="Glavina del Rio T."/>
            <person name="Dalin E."/>
            <person name="Tice H."/>
            <person name="Bruce D."/>
            <person name="Goodwin L."/>
            <person name="Pitluck S."/>
            <person name="Chertkov O."/>
            <person name="Saunders E."/>
            <person name="Brettin T."/>
            <person name="Detter J.C."/>
            <person name="Han C."/>
            <person name="Larimer F."/>
            <person name="Land M."/>
            <person name="Hauser L."/>
            <person name="Kyrpides N."/>
            <person name="Ivanova N."/>
            <person name="Zhou J."/>
            <person name="Richardson P."/>
        </authorList>
    </citation>
    <scope>NUCLEOTIDE SEQUENCE [LARGE SCALE GENOMIC DNA]</scope>
    <source>
        <strain evidence="3">ATCC 35319 / DSM 5812 / JCM 6584 / H10</strain>
    </source>
</reference>
<dbReference type="SUPFAM" id="SSF82171">
    <property type="entry name" value="DPP6 N-terminal domain-like"/>
    <property type="match status" value="1"/>
</dbReference>